<name>A0A7S7NUC9_PALFE</name>
<protein>
    <submittedName>
        <fullName evidence="2">Redoxin domain-containing protein</fullName>
    </submittedName>
</protein>
<dbReference type="KEGG" id="pfer:IRI77_08035"/>
<dbReference type="SUPFAM" id="SSF52833">
    <property type="entry name" value="Thioredoxin-like"/>
    <property type="match status" value="1"/>
</dbReference>
<feature type="transmembrane region" description="Helical" evidence="1">
    <location>
        <begin position="109"/>
        <end position="132"/>
    </location>
</feature>
<sequence>MHYLTERPPDWMKWLLRAAGTWHLAFAVIGLFFPAILLRYLIPGQPAPPQVALEFLGAAALLTAALGAGFLFAASHVFRHWPVVLMGFLAKVALGAGLGLEIVRHRLDPAAWLIVILDNLVWTLAFAVLLHATHEMMLRIRRTVSPDVLRFALRRKTQYGITLDEHSRLTPVLLVFLRHTGCMFCREALSDLARMQPEVEAQGARLVLVHMGREPHAANFFTHYGLENVPRIGDPERTLYRAFALSRGSLLDLFGPKVWWRAFQVGILGRHGMGRPVGDAFQMPGAFLLFHGEIVRTYRHQSPADRPDYLALVTGRDYAAPELRDS</sequence>
<dbReference type="RefSeq" id="WP_194451554.1">
    <property type="nucleotide sequence ID" value="NZ_CP063849.1"/>
</dbReference>
<accession>A0A7S7NUC9</accession>
<dbReference type="NCBIfam" id="NF040769">
    <property type="entry name" value="SelL_rel_redox"/>
    <property type="match status" value="1"/>
</dbReference>
<evidence type="ECO:0000313" key="3">
    <source>
        <dbReference type="Proteomes" id="UP000593892"/>
    </source>
</evidence>
<dbReference type="PANTHER" id="PTHR28630:SF3">
    <property type="entry name" value="PEROXIREDOXIN-LIKE 2C"/>
    <property type="match status" value="1"/>
</dbReference>
<keyword evidence="3" id="KW-1185">Reference proteome</keyword>
<dbReference type="EMBL" id="CP063849">
    <property type="protein sequence ID" value="QOY89891.1"/>
    <property type="molecule type" value="Genomic_DNA"/>
</dbReference>
<dbReference type="PANTHER" id="PTHR28630">
    <property type="match status" value="1"/>
</dbReference>
<dbReference type="AlphaFoldDB" id="A0A7S7NUC9"/>
<feature type="transmembrane region" description="Helical" evidence="1">
    <location>
        <begin position="54"/>
        <end position="74"/>
    </location>
</feature>
<keyword evidence="1" id="KW-1133">Transmembrane helix</keyword>
<dbReference type="InterPro" id="IPR032801">
    <property type="entry name" value="PXL2A/B/C"/>
</dbReference>
<reference evidence="2 3" key="1">
    <citation type="submission" date="2020-10" db="EMBL/GenBank/DDBJ databases">
        <title>Complete genome sequence of Paludibaculum fermentans P105T, a facultatively anaerobic acidobacterium capable of dissimilatory Fe(III) reduction.</title>
        <authorList>
            <person name="Dedysh S.N."/>
            <person name="Beletsky A.V."/>
            <person name="Kulichevskaya I.S."/>
            <person name="Mardanov A.V."/>
            <person name="Ravin N.V."/>
        </authorList>
    </citation>
    <scope>NUCLEOTIDE SEQUENCE [LARGE SCALE GENOMIC DNA]</scope>
    <source>
        <strain evidence="2 3">P105</strain>
    </source>
</reference>
<feature type="transmembrane region" description="Helical" evidence="1">
    <location>
        <begin position="21"/>
        <end position="42"/>
    </location>
</feature>
<evidence type="ECO:0000256" key="1">
    <source>
        <dbReference type="SAM" id="Phobius"/>
    </source>
</evidence>
<organism evidence="2 3">
    <name type="scientific">Paludibaculum fermentans</name>
    <dbReference type="NCBI Taxonomy" id="1473598"/>
    <lineage>
        <taxon>Bacteria</taxon>
        <taxon>Pseudomonadati</taxon>
        <taxon>Acidobacteriota</taxon>
        <taxon>Terriglobia</taxon>
        <taxon>Bryobacterales</taxon>
        <taxon>Bryobacteraceae</taxon>
        <taxon>Paludibaculum</taxon>
    </lineage>
</organism>
<evidence type="ECO:0000313" key="2">
    <source>
        <dbReference type="EMBL" id="QOY89891.1"/>
    </source>
</evidence>
<keyword evidence="1" id="KW-0812">Transmembrane</keyword>
<proteinExistence type="predicted"/>
<dbReference type="Pfam" id="PF13911">
    <property type="entry name" value="AhpC-TSA_2"/>
    <property type="match status" value="1"/>
</dbReference>
<dbReference type="Gene3D" id="3.40.30.10">
    <property type="entry name" value="Glutaredoxin"/>
    <property type="match status" value="1"/>
</dbReference>
<feature type="transmembrane region" description="Helical" evidence="1">
    <location>
        <begin position="81"/>
        <end position="103"/>
    </location>
</feature>
<dbReference type="Proteomes" id="UP000593892">
    <property type="component" value="Chromosome"/>
</dbReference>
<keyword evidence="1" id="KW-0472">Membrane</keyword>
<dbReference type="InterPro" id="IPR036249">
    <property type="entry name" value="Thioredoxin-like_sf"/>
</dbReference>
<gene>
    <name evidence="2" type="ORF">IRI77_08035</name>
</gene>